<gene>
    <name evidence="2" type="ORF">SACC_32900</name>
</gene>
<dbReference type="KEGG" id="scas:SACC_32900"/>
<evidence type="ECO:0000259" key="1">
    <source>
        <dbReference type="Pfam" id="PF01935"/>
    </source>
</evidence>
<evidence type="ECO:0000313" key="3">
    <source>
        <dbReference type="Proteomes" id="UP001319921"/>
    </source>
</evidence>
<dbReference type="InterPro" id="IPR051162">
    <property type="entry name" value="T4SS_component"/>
</dbReference>
<dbReference type="AlphaFoldDB" id="A0AAQ4CWU2"/>
<reference evidence="2 3" key="1">
    <citation type="journal article" date="2022" name="Microbiol. Resour. Announc.">
        <title>Complete Genome Sequence of the Hyperthermophilic and Acidophilic Archaeon Saccharolobus caldissimus Strain HS-3T.</title>
        <authorList>
            <person name="Sakai H.D."/>
            <person name="Kurosawa N."/>
        </authorList>
    </citation>
    <scope>NUCLEOTIDE SEQUENCE [LARGE SCALE GENOMIC DNA]</scope>
    <source>
        <strain evidence="2 3">JCM32116</strain>
    </source>
</reference>
<dbReference type="Gene3D" id="3.40.50.300">
    <property type="entry name" value="P-loop containing nucleotide triphosphate hydrolases"/>
    <property type="match status" value="1"/>
</dbReference>
<dbReference type="PANTHER" id="PTHR30121">
    <property type="entry name" value="UNCHARACTERIZED PROTEIN YJGR-RELATED"/>
    <property type="match status" value="1"/>
</dbReference>
<dbReference type="InterPro" id="IPR002789">
    <property type="entry name" value="HerA_central"/>
</dbReference>
<dbReference type="EMBL" id="AP025226">
    <property type="protein sequence ID" value="BDC00274.1"/>
    <property type="molecule type" value="Genomic_DNA"/>
</dbReference>
<feature type="domain" description="Helicase HerA central" evidence="1">
    <location>
        <begin position="333"/>
        <end position="426"/>
    </location>
</feature>
<name>A0AAQ4CWU2_9CREN</name>
<dbReference type="SUPFAM" id="SSF52540">
    <property type="entry name" value="P-loop containing nucleoside triphosphate hydrolases"/>
    <property type="match status" value="1"/>
</dbReference>
<dbReference type="InterPro" id="IPR027417">
    <property type="entry name" value="P-loop_NTPase"/>
</dbReference>
<dbReference type="Pfam" id="PF01935">
    <property type="entry name" value="DUF87"/>
    <property type="match status" value="1"/>
</dbReference>
<dbReference type="RefSeq" id="WP_229571009.1">
    <property type="nucleotide sequence ID" value="NZ_AP025226.1"/>
</dbReference>
<proteinExistence type="predicted"/>
<protein>
    <recommendedName>
        <fullName evidence="1">Helicase HerA central domain-containing protein</fullName>
    </recommendedName>
</protein>
<sequence length="662" mass="76526">MVSALTFRIFLTKILSWKFINQDPTVNKLTIHSFGDIVFLLGKKKEKPQQKPSYWYEVDSTPFELLSDTERDRIEGTFTELLNVINDGTIIIKKFNETYEYEKELFEVTFYKFIVRSDVQLDDEFFNARQIEAPIRPKIIKEYPRYVKLENKLLAQSAVVYRYPLYLPEGFLYEYFDLADEIVFKFRSLDPVKSANTVDTVRRRLESIATTDSSSYTLQKLEKVKQLQVIVGGNAKLLEYYIWFIYYGKDEAELKEKYNQLKLVAKSRLLDVETPVFFQKALYEYSVEVNSPIPFANRIIPKYVDTLTATTFYPFINENLIDEGGIFLGVTDSGSPVIFNPYRRQNYNIVILGATGSGKSMTTKVMLKRLREKYEDLYIAGIDPENEYVIHSNIFGAESLLVDPGQRLGLDPIKFMNEGLIQLEEVSNLLADFYLPNDVVLRNKLRNYLFKIPASDIFEFLAILQQKDPEIYGYLAAVEAPPDVTVYRGNPIDFRRNVIVGLRKLGNNRQLKALVMSLLSILFTKTLFGNKNRGFFFIDEAWLFVNYPSTMEILVNLARRARKYNKGLIFVTQQPEDVAKNEAGKTILQQSATSILLGQTDSAIPTLQQIYNLRKEEAEELTTAEKGRGIIRSGKYVLRIQVLPTEEEFEMFKTTGQWGEQE</sequence>
<dbReference type="Proteomes" id="UP001319921">
    <property type="component" value="Chromosome"/>
</dbReference>
<evidence type="ECO:0000313" key="2">
    <source>
        <dbReference type="EMBL" id="BDC00274.1"/>
    </source>
</evidence>
<dbReference type="Gene3D" id="1.10.8.730">
    <property type="match status" value="1"/>
</dbReference>
<accession>A0AAQ4CWU2</accession>
<keyword evidence="3" id="KW-1185">Reference proteome</keyword>
<dbReference type="Pfam" id="PF12846">
    <property type="entry name" value="AAA_10"/>
    <property type="match status" value="1"/>
</dbReference>
<organism evidence="2 3">
    <name type="scientific">Saccharolobus caldissimus</name>
    <dbReference type="NCBI Taxonomy" id="1702097"/>
    <lineage>
        <taxon>Archaea</taxon>
        <taxon>Thermoproteota</taxon>
        <taxon>Thermoprotei</taxon>
        <taxon>Sulfolobales</taxon>
        <taxon>Sulfolobaceae</taxon>
        <taxon>Saccharolobus</taxon>
    </lineage>
</organism>
<dbReference type="GeneID" id="68868016"/>
<dbReference type="PANTHER" id="PTHR30121:SF6">
    <property type="entry name" value="SLR6007 PROTEIN"/>
    <property type="match status" value="1"/>
</dbReference>